<evidence type="ECO:0000313" key="2">
    <source>
        <dbReference type="Proteomes" id="UP000547458"/>
    </source>
</evidence>
<dbReference type="EMBL" id="JAATJL010000001">
    <property type="protein sequence ID" value="NJC21022.1"/>
    <property type="molecule type" value="Genomic_DNA"/>
</dbReference>
<dbReference type="AlphaFoldDB" id="A0A846RK37"/>
<dbReference type="RefSeq" id="WP_167990302.1">
    <property type="nucleotide sequence ID" value="NZ_JAATJL010000001.1"/>
</dbReference>
<keyword evidence="2" id="KW-1185">Reference proteome</keyword>
<reference evidence="1 2" key="1">
    <citation type="submission" date="2020-03" db="EMBL/GenBank/DDBJ databases">
        <title>Sequencing the genomes of 1000 actinobacteria strains.</title>
        <authorList>
            <person name="Klenk H.-P."/>
        </authorList>
    </citation>
    <scope>NUCLEOTIDE SEQUENCE [LARGE SCALE GENOMIC DNA]</scope>
    <source>
        <strain evidence="1 2">DSM 16403</strain>
    </source>
</reference>
<accession>A0A846RK37</accession>
<proteinExistence type="predicted"/>
<evidence type="ECO:0000313" key="1">
    <source>
        <dbReference type="EMBL" id="NJC21022.1"/>
    </source>
</evidence>
<name>A0A846RK37_9MICC</name>
<sequence length="67" mass="7578">MALLIILGVTVALFAFIGRSAVPPRERMPLRSWGVRGLARNVWLGLVVCAVDTPLDRTMEDMFRCYR</sequence>
<protein>
    <submittedName>
        <fullName evidence="1">Uncharacterized protein</fullName>
    </submittedName>
</protein>
<organism evidence="1 2">
    <name type="scientific">Arthrobacter pigmenti</name>
    <dbReference type="NCBI Taxonomy" id="271432"/>
    <lineage>
        <taxon>Bacteria</taxon>
        <taxon>Bacillati</taxon>
        <taxon>Actinomycetota</taxon>
        <taxon>Actinomycetes</taxon>
        <taxon>Micrococcales</taxon>
        <taxon>Micrococcaceae</taxon>
        <taxon>Arthrobacter</taxon>
    </lineage>
</organism>
<comment type="caution">
    <text evidence="1">The sequence shown here is derived from an EMBL/GenBank/DDBJ whole genome shotgun (WGS) entry which is preliminary data.</text>
</comment>
<gene>
    <name evidence="1" type="ORF">BJ994_000098</name>
</gene>
<dbReference type="Proteomes" id="UP000547458">
    <property type="component" value="Unassembled WGS sequence"/>
</dbReference>